<dbReference type="EMBL" id="FONH01000040">
    <property type="protein sequence ID" value="SFF61254.1"/>
    <property type="molecule type" value="Genomic_DNA"/>
</dbReference>
<dbReference type="PROSITE" id="PS50801">
    <property type="entry name" value="STAS"/>
    <property type="match status" value="1"/>
</dbReference>
<proteinExistence type="predicted"/>
<keyword evidence="3" id="KW-1185">Reference proteome</keyword>
<dbReference type="Gene3D" id="3.30.750.24">
    <property type="entry name" value="STAS domain"/>
    <property type="match status" value="1"/>
</dbReference>
<evidence type="ECO:0000259" key="1">
    <source>
        <dbReference type="PROSITE" id="PS50801"/>
    </source>
</evidence>
<dbReference type="RefSeq" id="WP_026636723.1">
    <property type="nucleotide sequence ID" value="NZ_FONH01000040.1"/>
</dbReference>
<accession>A0A1I2K311</accession>
<evidence type="ECO:0000313" key="3">
    <source>
        <dbReference type="Proteomes" id="UP000199477"/>
    </source>
</evidence>
<dbReference type="InterPro" id="IPR036513">
    <property type="entry name" value="STAS_dom_sf"/>
</dbReference>
<dbReference type="InterPro" id="IPR002645">
    <property type="entry name" value="STAS_dom"/>
</dbReference>
<evidence type="ECO:0000313" key="2">
    <source>
        <dbReference type="EMBL" id="SFF61254.1"/>
    </source>
</evidence>
<dbReference type="AlphaFoldDB" id="A0A1I2K311"/>
<name>A0A1I2K311_9GAMM</name>
<feature type="domain" description="STAS" evidence="1">
    <location>
        <begin position="27"/>
        <end position="102"/>
    </location>
</feature>
<gene>
    <name evidence="2" type="ORF">SAMN02799615_04383</name>
</gene>
<protein>
    <submittedName>
        <fullName evidence="2">STAS domain-containing protein</fullName>
    </submittedName>
</protein>
<sequence>MGKAKTDKADGRVALPADCRIADLATVKAALEAALSAPAAVLDGGMVERVDTAALQLLAVFRREAAARGVAVEWRGASDVLRDGAARLGLTQTLELPAATPA</sequence>
<dbReference type="PANTHER" id="PTHR35849:SF2">
    <property type="entry name" value="BLR2341 PROTEIN"/>
    <property type="match status" value="1"/>
</dbReference>
<organism evidence="2 3">
    <name type="scientific">Dyella marensis</name>
    <dbReference type="NCBI Taxonomy" id="500610"/>
    <lineage>
        <taxon>Bacteria</taxon>
        <taxon>Pseudomonadati</taxon>
        <taxon>Pseudomonadota</taxon>
        <taxon>Gammaproteobacteria</taxon>
        <taxon>Lysobacterales</taxon>
        <taxon>Rhodanobacteraceae</taxon>
        <taxon>Dyella</taxon>
    </lineage>
</organism>
<dbReference type="InterPro" id="IPR052746">
    <property type="entry name" value="MlaB_ABC_Transporter"/>
</dbReference>
<reference evidence="3" key="1">
    <citation type="submission" date="2016-10" db="EMBL/GenBank/DDBJ databases">
        <authorList>
            <person name="Varghese N."/>
            <person name="Submissions S."/>
        </authorList>
    </citation>
    <scope>NUCLEOTIDE SEQUENCE [LARGE SCALE GENOMIC DNA]</scope>
    <source>
        <strain evidence="3">UNC178MFTsu3.1</strain>
    </source>
</reference>
<dbReference type="STRING" id="500610.SAMN02799615_04383"/>
<dbReference type="InterPro" id="IPR058548">
    <property type="entry name" value="MlaB-like_STAS"/>
</dbReference>
<dbReference type="SUPFAM" id="SSF52091">
    <property type="entry name" value="SpoIIaa-like"/>
    <property type="match status" value="1"/>
</dbReference>
<dbReference type="PANTHER" id="PTHR35849">
    <property type="entry name" value="BLR2341 PROTEIN"/>
    <property type="match status" value="1"/>
</dbReference>
<dbReference type="Pfam" id="PF13466">
    <property type="entry name" value="STAS_2"/>
    <property type="match status" value="1"/>
</dbReference>
<dbReference type="Proteomes" id="UP000199477">
    <property type="component" value="Unassembled WGS sequence"/>
</dbReference>